<reference evidence="2 3" key="1">
    <citation type="submission" date="2011-08" db="EMBL/GenBank/DDBJ databases">
        <title>The Genome Sequence of Alistipes indistinctus YIT 12060.</title>
        <authorList>
            <consortium name="The Broad Institute Genome Sequencing Platform"/>
            <person name="Earl A."/>
            <person name="Ward D."/>
            <person name="Feldgarden M."/>
            <person name="Gevers D."/>
            <person name="Morotomi M."/>
            <person name="Young S.K."/>
            <person name="Zeng Q."/>
            <person name="Gargeya S."/>
            <person name="Fitzgerald M."/>
            <person name="Haas B."/>
            <person name="Abouelleil A."/>
            <person name="Alvarado L."/>
            <person name="Arachchi H.M."/>
            <person name="Berlin A."/>
            <person name="Brown A."/>
            <person name="Chapman S.B."/>
            <person name="Chen Z."/>
            <person name="Dunbar C."/>
            <person name="Freedman E."/>
            <person name="Gearin G."/>
            <person name="Gellesch M."/>
            <person name="Goldberg J."/>
            <person name="Griggs A."/>
            <person name="Gujja S."/>
            <person name="Heiman D."/>
            <person name="Howarth C."/>
            <person name="Larson L."/>
            <person name="Lui A."/>
            <person name="MacDonald P.J.P."/>
            <person name="Montmayeur A."/>
            <person name="Murphy C."/>
            <person name="Neiman D."/>
            <person name="Pearson M."/>
            <person name="Priest M."/>
            <person name="Roberts A."/>
            <person name="Saif S."/>
            <person name="Shea T."/>
            <person name="Shenoy N."/>
            <person name="Sisk P."/>
            <person name="Stolte C."/>
            <person name="Sykes S."/>
            <person name="Wortman J."/>
            <person name="Nusbaum C."/>
            <person name="Birren B."/>
        </authorList>
    </citation>
    <scope>NUCLEOTIDE SEQUENCE [LARGE SCALE GENOMIC DNA]</scope>
    <source>
        <strain evidence="2 3">YIT 12060</strain>
    </source>
</reference>
<dbReference type="SUPFAM" id="SSF56059">
    <property type="entry name" value="Glutathione synthetase ATP-binding domain-like"/>
    <property type="match status" value="1"/>
</dbReference>
<dbReference type="AlphaFoldDB" id="G5H9W6"/>
<organism evidence="2 3">
    <name type="scientific">Alistipes indistinctus YIT 12060</name>
    <dbReference type="NCBI Taxonomy" id="742725"/>
    <lineage>
        <taxon>Bacteria</taxon>
        <taxon>Pseudomonadati</taxon>
        <taxon>Bacteroidota</taxon>
        <taxon>Bacteroidia</taxon>
        <taxon>Bacteroidales</taxon>
        <taxon>Rikenellaceae</taxon>
        <taxon>Alistipes</taxon>
    </lineage>
</organism>
<evidence type="ECO:0000313" key="3">
    <source>
        <dbReference type="Proteomes" id="UP000006008"/>
    </source>
</evidence>
<sequence length="403" mass="46814">MIAGMLRFRNIFLHLFCRRNIFRPAMLKKYLYFFIKKSSERQHRAYYRDYYRAEYAEFERCADKKSPARIRREMRCLQRYWKTYPFQYIRYRLYRKDCPLSMEQMKAYIPDYFAYFLFYPQSFNERNVLCEDKRLFASLCRGYGINHPRVLLSVSDGVLFDGGENPCTVERVLARIQASGVGRLFVKPTFGVGGKGIEVFDLREGRYLRTPDGRLLDAAYVEELKGDEWIVEEGLVPHPEMAAIYPHAICTFRIVTRNEKNSVSILFSLLRVGQGAMQVDNASSGGLYMQVDAVTGKFAARAYAFDGRVHEKHPDTGFVFGDYTFPYWEELSRFVTLSAQKLNKIKYIGWDIAYTPDGPVVIEANNGPGVSILQDSYGGLRDAFGIRNPKDYWFASNYALKNL</sequence>
<dbReference type="Gene3D" id="3.30.470.20">
    <property type="entry name" value="ATP-grasp fold, B domain"/>
    <property type="match status" value="1"/>
</dbReference>
<dbReference type="Pfam" id="PF14397">
    <property type="entry name" value="ATPgrasp_ST"/>
    <property type="match status" value="1"/>
</dbReference>
<dbReference type="eggNOG" id="COG0189">
    <property type="taxonomic scope" value="Bacteria"/>
</dbReference>
<feature type="domain" description="Alpha-L-glutamate ligase-related protein ATP-grasp" evidence="1">
    <location>
        <begin position="127"/>
        <end position="374"/>
    </location>
</feature>
<accession>G5H9W6</accession>
<dbReference type="OrthoDB" id="6315394at2"/>
<name>G5H9W6_9BACT</name>
<dbReference type="EMBL" id="ADLD01000013">
    <property type="protein sequence ID" value="EHB91382.1"/>
    <property type="molecule type" value="Genomic_DNA"/>
</dbReference>
<dbReference type="PATRIC" id="fig|742725.3.peg.1516"/>
<gene>
    <name evidence="2" type="ORF">HMPREF9450_01431</name>
</gene>
<evidence type="ECO:0000313" key="2">
    <source>
        <dbReference type="EMBL" id="EHB91382.1"/>
    </source>
</evidence>
<dbReference type="STRING" id="742725.HMPREF9450_01431"/>
<keyword evidence="3" id="KW-1185">Reference proteome</keyword>
<dbReference type="InterPro" id="IPR039523">
    <property type="entry name" value="RimK-rel_E_lig_ATP-grasp"/>
</dbReference>
<comment type="caution">
    <text evidence="2">The sequence shown here is derived from an EMBL/GenBank/DDBJ whole genome shotgun (WGS) entry which is preliminary data.</text>
</comment>
<protein>
    <recommendedName>
        <fullName evidence="1">Alpha-L-glutamate ligase-related protein ATP-grasp domain-containing protein</fullName>
    </recommendedName>
</protein>
<dbReference type="Proteomes" id="UP000006008">
    <property type="component" value="Unassembled WGS sequence"/>
</dbReference>
<dbReference type="HOGENOM" id="CLU_731302_0_0_10"/>
<evidence type="ECO:0000259" key="1">
    <source>
        <dbReference type="Pfam" id="PF14397"/>
    </source>
</evidence>
<proteinExistence type="predicted"/>